<proteinExistence type="predicted"/>
<keyword evidence="2" id="KW-1185">Reference proteome</keyword>
<evidence type="ECO:0000313" key="1">
    <source>
        <dbReference type="EMBL" id="CAH2284883.1"/>
    </source>
</evidence>
<organism evidence="1 2">
    <name type="scientific">Pelobates cultripes</name>
    <name type="common">Western spadefoot toad</name>
    <dbReference type="NCBI Taxonomy" id="61616"/>
    <lineage>
        <taxon>Eukaryota</taxon>
        <taxon>Metazoa</taxon>
        <taxon>Chordata</taxon>
        <taxon>Craniata</taxon>
        <taxon>Vertebrata</taxon>
        <taxon>Euteleostomi</taxon>
        <taxon>Amphibia</taxon>
        <taxon>Batrachia</taxon>
        <taxon>Anura</taxon>
        <taxon>Pelobatoidea</taxon>
        <taxon>Pelobatidae</taxon>
        <taxon>Pelobates</taxon>
    </lineage>
</organism>
<dbReference type="Proteomes" id="UP001295444">
    <property type="component" value="Chromosome 04"/>
</dbReference>
<dbReference type="EMBL" id="OW240915">
    <property type="protein sequence ID" value="CAH2284883.1"/>
    <property type="molecule type" value="Genomic_DNA"/>
</dbReference>
<accession>A0AAD1W667</accession>
<sequence length="137" mass="15064">MAEPGPARAVLLDVDVCLNITCISPEGHCGRDVTSSHRGGRLSLSTIAFMLVATCPNYRGTRLFILCTACLTQSPTQLVTGYAMPRSHNIKLQLPPWIKYHQTVSQPGSDGRAYLESQIELGLTISWHRRVACELNL</sequence>
<dbReference type="AlphaFoldDB" id="A0AAD1W667"/>
<name>A0AAD1W667_PELCU</name>
<evidence type="ECO:0000313" key="2">
    <source>
        <dbReference type="Proteomes" id="UP001295444"/>
    </source>
</evidence>
<protein>
    <submittedName>
        <fullName evidence="1">Uncharacterized protein</fullName>
    </submittedName>
</protein>
<reference evidence="1" key="1">
    <citation type="submission" date="2022-03" db="EMBL/GenBank/DDBJ databases">
        <authorList>
            <person name="Alioto T."/>
            <person name="Alioto T."/>
            <person name="Gomez Garrido J."/>
        </authorList>
    </citation>
    <scope>NUCLEOTIDE SEQUENCE</scope>
</reference>
<gene>
    <name evidence="1" type="ORF">PECUL_23A055468</name>
</gene>